<keyword evidence="3" id="KW-1185">Reference proteome</keyword>
<evidence type="ECO:0000313" key="3">
    <source>
        <dbReference type="Proteomes" id="UP000285190"/>
    </source>
</evidence>
<dbReference type="EMBL" id="QYUN01000002">
    <property type="protein sequence ID" value="RJG04729.1"/>
    <property type="molecule type" value="Genomic_DNA"/>
</dbReference>
<feature type="signal peptide" evidence="1">
    <location>
        <begin position="1"/>
        <end position="17"/>
    </location>
</feature>
<gene>
    <name evidence="2" type="ORF">D3870_00685</name>
</gene>
<evidence type="ECO:0000256" key="1">
    <source>
        <dbReference type="SAM" id="SignalP"/>
    </source>
</evidence>
<name>A0A418WWW1_9BURK</name>
<feature type="chain" id="PRO_5019205399" evidence="1">
    <location>
        <begin position="18"/>
        <end position="176"/>
    </location>
</feature>
<organism evidence="2 3">
    <name type="scientific">Noviherbaspirillum cavernae</name>
    <dbReference type="NCBI Taxonomy" id="2320862"/>
    <lineage>
        <taxon>Bacteria</taxon>
        <taxon>Pseudomonadati</taxon>
        <taxon>Pseudomonadota</taxon>
        <taxon>Betaproteobacteria</taxon>
        <taxon>Burkholderiales</taxon>
        <taxon>Oxalobacteraceae</taxon>
        <taxon>Noviherbaspirillum</taxon>
    </lineage>
</organism>
<proteinExistence type="predicted"/>
<accession>A0A418WWW1</accession>
<keyword evidence="1" id="KW-0732">Signal</keyword>
<comment type="caution">
    <text evidence="2">The sequence shown here is derived from an EMBL/GenBank/DDBJ whole genome shotgun (WGS) entry which is preliminary data.</text>
</comment>
<sequence>MFRAILLLLFLPLGAFAQSYLTPEVESVASGGYWENGNDSGRYRVIVVNSGFEHVTSRIIVEWLRDPKATDSAPVVVASIEPKLPFGDGVASLRVTLTPIGKGKVRIVASGVVSANPARKVRAVLVATQPGRITAMTANRSIDTDVLSAGLAGLLAAGHLQRYASHRPTHFRRTHV</sequence>
<dbReference type="Proteomes" id="UP000285190">
    <property type="component" value="Unassembled WGS sequence"/>
</dbReference>
<dbReference type="AlphaFoldDB" id="A0A418WWW1"/>
<reference evidence="2 3" key="1">
    <citation type="submission" date="2018-09" db="EMBL/GenBank/DDBJ databases">
        <authorList>
            <person name="Zhu H."/>
        </authorList>
    </citation>
    <scope>NUCLEOTIDE SEQUENCE [LARGE SCALE GENOMIC DNA]</scope>
    <source>
        <strain evidence="2 3">K2R10-39</strain>
    </source>
</reference>
<protein>
    <submittedName>
        <fullName evidence="2">Uncharacterized protein</fullName>
    </submittedName>
</protein>
<evidence type="ECO:0000313" key="2">
    <source>
        <dbReference type="EMBL" id="RJG04729.1"/>
    </source>
</evidence>